<reference evidence="3 4" key="1">
    <citation type="submission" date="2019-09" db="EMBL/GenBank/DDBJ databases">
        <title>Parvibaculum sedimenti sp. nov., isolated from sediment.</title>
        <authorList>
            <person name="Wang Y."/>
        </authorList>
    </citation>
    <scope>NUCLEOTIDE SEQUENCE [LARGE SCALE GENOMIC DNA]</scope>
    <source>
        <strain evidence="3 4">HXT-9</strain>
    </source>
</reference>
<protein>
    <recommendedName>
        <fullName evidence="2">FecR protein domain-containing protein</fullName>
    </recommendedName>
</protein>
<dbReference type="EMBL" id="WESC01000005">
    <property type="protein sequence ID" value="KAB7740674.1"/>
    <property type="molecule type" value="Genomic_DNA"/>
</dbReference>
<dbReference type="Proteomes" id="UP000468901">
    <property type="component" value="Unassembled WGS sequence"/>
</dbReference>
<dbReference type="Pfam" id="PF04773">
    <property type="entry name" value="FecR"/>
    <property type="match status" value="1"/>
</dbReference>
<evidence type="ECO:0000313" key="4">
    <source>
        <dbReference type="Proteomes" id="UP000468901"/>
    </source>
</evidence>
<keyword evidence="4" id="KW-1185">Reference proteome</keyword>
<keyword evidence="1" id="KW-0812">Transmembrane</keyword>
<evidence type="ECO:0000313" key="3">
    <source>
        <dbReference type="EMBL" id="KAB7740674.1"/>
    </source>
</evidence>
<feature type="domain" description="FecR protein" evidence="2">
    <location>
        <begin position="106"/>
        <end position="202"/>
    </location>
</feature>
<evidence type="ECO:0000259" key="2">
    <source>
        <dbReference type="Pfam" id="PF04773"/>
    </source>
</evidence>
<dbReference type="AlphaFoldDB" id="A0A6N6VP66"/>
<keyword evidence="1" id="KW-0472">Membrane</keyword>
<proteinExistence type="predicted"/>
<gene>
    <name evidence="3" type="ORF">F2P47_06380</name>
</gene>
<accession>A0A6N6VP66</accession>
<keyword evidence="1" id="KW-1133">Transmembrane helix</keyword>
<evidence type="ECO:0000256" key="1">
    <source>
        <dbReference type="SAM" id="Phobius"/>
    </source>
</evidence>
<dbReference type="InterPro" id="IPR006860">
    <property type="entry name" value="FecR"/>
</dbReference>
<comment type="caution">
    <text evidence="3">The sequence shown here is derived from an EMBL/GenBank/DDBJ whole genome shotgun (WGS) entry which is preliminary data.</text>
</comment>
<name>A0A6N6VP66_9HYPH</name>
<organism evidence="3 4">
    <name type="scientific">Parvibaculum sedimenti</name>
    <dbReference type="NCBI Taxonomy" id="2608632"/>
    <lineage>
        <taxon>Bacteria</taxon>
        <taxon>Pseudomonadati</taxon>
        <taxon>Pseudomonadota</taxon>
        <taxon>Alphaproteobacteria</taxon>
        <taxon>Hyphomicrobiales</taxon>
        <taxon>Parvibaculaceae</taxon>
        <taxon>Parvibaculum</taxon>
    </lineage>
</organism>
<sequence length="306" mass="32286">MTACHPGCANEIVAPSLWGIGIGAMLGTAIAQAVADRGGHQVRLQMKYMNRALFAAGLTAQALAVMPAYADARIGVAAAVASKAEAIINGKSSALVAGSQLVTNETVRTGTSDTAQLLFLDQTSLSVGPKSEVTLDKFVYDPNRSKGDVVLQATKGAFRFVSGTQDPHSYALNTPVASIGVRGTIIDFLVQGDQLVVILVEGWSEITLPGGRIVRLTTPGTAIHISKDGSVQGPKTWDGTYRNIVQAASFPLYGHRFSSEKPDFDGGDSSHIDLTEETITHTIELYTPPNPCEYECGCGEGNIYGE</sequence>
<feature type="transmembrane region" description="Helical" evidence="1">
    <location>
        <begin position="12"/>
        <end position="31"/>
    </location>
</feature>